<sequence length="219" mass="24663">MDPRSSNNSWQRDFPFTTGHDLANIEAFENPFDRGPMISGTGADQTWFHDPQLFDSSTTSHIHTFYGDAAWATGAPTDRFPNEAGYTIDPRMCSHGTSQHSYEPAVHDRSQGLTMPATGKTQQWGFRHQIIRCNRRRQLDLRTLPQYRLLLRLVSDPRSRPPRLEEPTIAANQNASAVSSIRKTYDDTKLSTKNIDRVPSCVPTPTASTQLLACHAKTH</sequence>
<proteinExistence type="predicted"/>
<gene>
    <name evidence="1" type="ORF">AC579_7781</name>
</gene>
<protein>
    <submittedName>
        <fullName evidence="1">Uncharacterized protein</fullName>
    </submittedName>
</protein>
<dbReference type="AlphaFoldDB" id="A0A139IJU7"/>
<accession>A0A139IJU7</accession>
<dbReference type="Proteomes" id="UP000073492">
    <property type="component" value="Unassembled WGS sequence"/>
</dbReference>
<organism evidence="1 2">
    <name type="scientific">Pseudocercospora musae</name>
    <dbReference type="NCBI Taxonomy" id="113226"/>
    <lineage>
        <taxon>Eukaryota</taxon>
        <taxon>Fungi</taxon>
        <taxon>Dikarya</taxon>
        <taxon>Ascomycota</taxon>
        <taxon>Pezizomycotina</taxon>
        <taxon>Dothideomycetes</taxon>
        <taxon>Dothideomycetidae</taxon>
        <taxon>Mycosphaerellales</taxon>
        <taxon>Mycosphaerellaceae</taxon>
        <taxon>Pseudocercospora</taxon>
    </lineage>
</organism>
<name>A0A139IJU7_9PEZI</name>
<evidence type="ECO:0000313" key="1">
    <source>
        <dbReference type="EMBL" id="KXT14970.1"/>
    </source>
</evidence>
<reference evidence="1 2" key="1">
    <citation type="submission" date="2015-07" db="EMBL/GenBank/DDBJ databases">
        <title>Comparative genomics of the Sigatoka disease complex on banana suggests a link between parallel evolutionary changes in Pseudocercospora fijiensis and Pseudocercospora eumusae and increased virulence on the banana host.</title>
        <authorList>
            <person name="Chang T.-C."/>
            <person name="Salvucci A."/>
            <person name="Crous P.W."/>
            <person name="Stergiopoulos I."/>
        </authorList>
    </citation>
    <scope>NUCLEOTIDE SEQUENCE [LARGE SCALE GENOMIC DNA]</scope>
    <source>
        <strain evidence="1 2">CBS 116634</strain>
    </source>
</reference>
<keyword evidence="2" id="KW-1185">Reference proteome</keyword>
<evidence type="ECO:0000313" key="2">
    <source>
        <dbReference type="Proteomes" id="UP000073492"/>
    </source>
</evidence>
<dbReference type="EMBL" id="LFZO01000069">
    <property type="protein sequence ID" value="KXT14970.1"/>
    <property type="molecule type" value="Genomic_DNA"/>
</dbReference>
<comment type="caution">
    <text evidence="1">The sequence shown here is derived from an EMBL/GenBank/DDBJ whole genome shotgun (WGS) entry which is preliminary data.</text>
</comment>